<dbReference type="Gene3D" id="1.25.40.20">
    <property type="entry name" value="Ankyrin repeat-containing domain"/>
    <property type="match status" value="1"/>
</dbReference>
<keyword evidence="1" id="KW-0677">Repeat</keyword>
<proteinExistence type="predicted"/>
<dbReference type="InterPro" id="IPR002110">
    <property type="entry name" value="Ankyrin_rpt"/>
</dbReference>
<feature type="repeat" description="ANK" evidence="3">
    <location>
        <begin position="71"/>
        <end position="103"/>
    </location>
</feature>
<dbReference type="SUPFAM" id="SSF48403">
    <property type="entry name" value="Ankyrin repeat"/>
    <property type="match status" value="1"/>
</dbReference>
<evidence type="ECO:0000256" key="3">
    <source>
        <dbReference type="PROSITE-ProRule" id="PRU00023"/>
    </source>
</evidence>
<dbReference type="PANTHER" id="PTHR24171">
    <property type="entry name" value="ANKYRIN REPEAT DOMAIN-CONTAINING PROTEIN 39-RELATED"/>
    <property type="match status" value="1"/>
</dbReference>
<dbReference type="HOGENOM" id="CLU_784448_0_0_11"/>
<gene>
    <name evidence="4" type="ORF">HMPREF1978_01206</name>
</gene>
<sequence>MRLRKTLPADIEQIIDSGDVEALARAVQRCEIGAYLRSSAFELRLMHFPASKQITDFLLDRGEDINSRDHYGRTPIHSRVWYSRLEQIPYLIERGGDINARSSSDDQTPLFGVVEYKRASDVEKMIAWGADPRVVADSRVYGKATLTGYTLRRRSFVDSVRALEVMQLLLSHGAPVDERISVALEEMDRQRCTFISHGHDHISPAEFAAISDAFAQLCELFGVQMQQARRAPKPGEQLTLDANEDVFEQFDQLWQLLVPTSGQCETVQGEVIRIAGKVGYEIYNNGGVNWRRSFTALLRQYLTIVASGQALAPADLARAKEAVASLKARSMDNDDAKVITQLAVRWVQLNPLVKALDLPDVGL</sequence>
<name>U1PY08_9ACTO</name>
<dbReference type="InterPro" id="IPR036770">
    <property type="entry name" value="Ankyrin_rpt-contain_sf"/>
</dbReference>
<evidence type="ECO:0000313" key="4">
    <source>
        <dbReference type="EMBL" id="ERH15306.1"/>
    </source>
</evidence>
<dbReference type="PROSITE" id="PS50297">
    <property type="entry name" value="ANK_REP_REGION"/>
    <property type="match status" value="1"/>
</dbReference>
<evidence type="ECO:0000256" key="1">
    <source>
        <dbReference type="ARBA" id="ARBA00022737"/>
    </source>
</evidence>
<dbReference type="PATRIC" id="fig|1321817.3.peg.1062"/>
<reference evidence="4 5" key="1">
    <citation type="submission" date="2013-08" db="EMBL/GenBank/DDBJ databases">
        <authorList>
            <person name="Weinstock G."/>
            <person name="Sodergren E."/>
            <person name="Wylie T."/>
            <person name="Fulton L."/>
            <person name="Fulton R."/>
            <person name="Fronick C."/>
            <person name="O'Laughlin M."/>
            <person name="Godfrey J."/>
            <person name="Miner T."/>
            <person name="Herter B."/>
            <person name="Appelbaum E."/>
            <person name="Cordes M."/>
            <person name="Lek S."/>
            <person name="Wollam A."/>
            <person name="Pepin K.H."/>
            <person name="Palsikar V.B."/>
            <person name="Mitreva M."/>
            <person name="Wilson R.K."/>
        </authorList>
    </citation>
    <scope>NUCLEOTIDE SEQUENCE [LARGE SCALE GENOMIC DNA]</scope>
    <source>
        <strain evidence="4 5">F0530</strain>
    </source>
</reference>
<evidence type="ECO:0000313" key="5">
    <source>
        <dbReference type="Proteomes" id="UP000016481"/>
    </source>
</evidence>
<dbReference type="EMBL" id="AWSC01000046">
    <property type="protein sequence ID" value="ERH15306.1"/>
    <property type="molecule type" value="Genomic_DNA"/>
</dbReference>
<accession>U1PY08</accession>
<comment type="caution">
    <text evidence="4">The sequence shown here is derived from an EMBL/GenBank/DDBJ whole genome shotgun (WGS) entry which is preliminary data.</text>
</comment>
<dbReference type="PROSITE" id="PS50088">
    <property type="entry name" value="ANK_REPEAT"/>
    <property type="match status" value="1"/>
</dbReference>
<dbReference type="Proteomes" id="UP000016481">
    <property type="component" value="Unassembled WGS sequence"/>
</dbReference>
<dbReference type="AlphaFoldDB" id="U1PY08"/>
<protein>
    <submittedName>
        <fullName evidence="4">Ankyrin repeat protein</fullName>
    </submittedName>
</protein>
<evidence type="ECO:0000256" key="2">
    <source>
        <dbReference type="ARBA" id="ARBA00023043"/>
    </source>
</evidence>
<dbReference type="RefSeq" id="WP_021603365.1">
    <property type="nucleotide sequence ID" value="NZ_KE951485.1"/>
</dbReference>
<keyword evidence="2 3" id="KW-0040">ANK repeat</keyword>
<organism evidence="4 5">
    <name type="scientific">Actinomyces graevenitzii F0530</name>
    <dbReference type="NCBI Taxonomy" id="1321817"/>
    <lineage>
        <taxon>Bacteria</taxon>
        <taxon>Bacillati</taxon>
        <taxon>Actinomycetota</taxon>
        <taxon>Actinomycetes</taxon>
        <taxon>Actinomycetales</taxon>
        <taxon>Actinomycetaceae</taxon>
        <taxon>Actinomyces</taxon>
    </lineage>
</organism>